<dbReference type="Gene3D" id="3.30.310.260">
    <property type="match status" value="1"/>
</dbReference>
<keyword evidence="7" id="KW-0511">Multifunctional enzyme</keyword>
<dbReference type="CDD" id="cd00056">
    <property type="entry name" value="ENDO3c"/>
    <property type="match status" value="1"/>
</dbReference>
<dbReference type="SUPFAM" id="SSF55945">
    <property type="entry name" value="TATA-box binding protein-like"/>
    <property type="match status" value="1"/>
</dbReference>
<organism evidence="11 12">
    <name type="scientific">Carboxydichorda subterranea</name>
    <dbReference type="NCBI Taxonomy" id="3109565"/>
    <lineage>
        <taxon>Bacteria</taxon>
        <taxon>Bacillati</taxon>
        <taxon>Bacillota</taxon>
        <taxon>Limnochordia</taxon>
        <taxon>Limnochordales</taxon>
        <taxon>Geochordaceae</taxon>
        <taxon>Carboxydichorda</taxon>
    </lineage>
</organism>
<comment type="similarity">
    <text evidence="1">Belongs to the type-1 OGG1 family.</text>
</comment>
<proteinExistence type="inferred from homology"/>
<keyword evidence="12" id="KW-1185">Reference proteome</keyword>
<sequence length="287" mass="31505">MSADLPLVRVAEVDAGGYPVDLVATLDGGQTFRWWVESADALEGFAGPWHVRLVRDPALPPGTVAGEPPEAAGAVRDLLDLERNYAALDADLVRRDPDLADVVETTRGLRISRVSPWEALLSFLLSSHTHIARIKRMVQAVCEQGEPGPDGMPRPEQLAALGEQRLRSLGLGYRAAYLAATAARLAEQPAWLERGHAMKTPELAEHLMHLPGVGPKVAECVALFGYGRWDAFPVDRWVRRAVERRFFGGRPVAPARLRTFARERWGPLAGLAQAHLFAAARQRARAR</sequence>
<dbReference type="SUPFAM" id="SSF48150">
    <property type="entry name" value="DNA-glycosylase"/>
    <property type="match status" value="1"/>
</dbReference>
<dbReference type="EC" id="4.2.99.18" evidence="2"/>
<evidence type="ECO:0000256" key="8">
    <source>
        <dbReference type="ARBA" id="ARBA00023295"/>
    </source>
</evidence>
<keyword evidence="8" id="KW-0326">Glycosidase</keyword>
<evidence type="ECO:0000313" key="12">
    <source>
        <dbReference type="Proteomes" id="UP001332192"/>
    </source>
</evidence>
<evidence type="ECO:0000256" key="2">
    <source>
        <dbReference type="ARBA" id="ARBA00012720"/>
    </source>
</evidence>
<feature type="domain" description="HhH-GPD" evidence="10">
    <location>
        <begin position="125"/>
        <end position="281"/>
    </location>
</feature>
<reference evidence="11 12" key="1">
    <citation type="journal article" date="2024" name="Front. Microbiol.">
        <title>Novel thermophilic genera Geochorda gen. nov. and Carboxydochorda gen. nov. from the deep terrestrial subsurface reveal the ecophysiological diversity in the class Limnochordia.</title>
        <authorList>
            <person name="Karnachuk O.V."/>
            <person name="Lukina A.P."/>
            <person name="Avakyan M.R."/>
            <person name="Kadnikov V.V."/>
            <person name="Begmatov S."/>
            <person name="Beletsky A.V."/>
            <person name="Vlasova K.G."/>
            <person name="Novikov A.A."/>
            <person name="Shcherbakova V.A."/>
            <person name="Mardanov A.V."/>
            <person name="Ravin N.V."/>
        </authorList>
    </citation>
    <scope>NUCLEOTIDE SEQUENCE [LARGE SCALE GENOMIC DNA]</scope>
    <source>
        <strain evidence="11 12">L945</strain>
    </source>
</reference>
<dbReference type="InterPro" id="IPR012904">
    <property type="entry name" value="OGG_N"/>
</dbReference>
<protein>
    <recommendedName>
        <fullName evidence="2">DNA-(apurinic or apyrimidinic site) lyase</fullName>
        <ecNumber evidence="2">4.2.99.18</ecNumber>
    </recommendedName>
</protein>
<dbReference type="Proteomes" id="UP001332192">
    <property type="component" value="Chromosome"/>
</dbReference>
<dbReference type="SMART" id="SM00478">
    <property type="entry name" value="ENDO3c"/>
    <property type="match status" value="1"/>
</dbReference>
<dbReference type="InterPro" id="IPR023170">
    <property type="entry name" value="HhH_base_excis_C"/>
</dbReference>
<dbReference type="EMBL" id="CP141615">
    <property type="protein sequence ID" value="WRP17091.1"/>
    <property type="molecule type" value="Genomic_DNA"/>
</dbReference>
<dbReference type="PANTHER" id="PTHR10242">
    <property type="entry name" value="8-OXOGUANINE DNA GLYCOSYLASE"/>
    <property type="match status" value="1"/>
</dbReference>
<keyword evidence="4" id="KW-0378">Hydrolase</keyword>
<keyword evidence="3" id="KW-0227">DNA damage</keyword>
<evidence type="ECO:0000256" key="7">
    <source>
        <dbReference type="ARBA" id="ARBA00023268"/>
    </source>
</evidence>
<evidence type="ECO:0000256" key="6">
    <source>
        <dbReference type="ARBA" id="ARBA00023239"/>
    </source>
</evidence>
<dbReference type="RefSeq" id="WP_324716363.1">
    <property type="nucleotide sequence ID" value="NZ_CP141615.1"/>
</dbReference>
<name>A0ABZ1BWL9_9FIRM</name>
<dbReference type="Pfam" id="PF00730">
    <property type="entry name" value="HhH-GPD"/>
    <property type="match status" value="1"/>
</dbReference>
<dbReference type="PANTHER" id="PTHR10242:SF2">
    <property type="entry name" value="N-GLYCOSYLASE_DNA LYASE"/>
    <property type="match status" value="1"/>
</dbReference>
<dbReference type="InterPro" id="IPR011257">
    <property type="entry name" value="DNA_glycosylase"/>
</dbReference>
<evidence type="ECO:0000256" key="4">
    <source>
        <dbReference type="ARBA" id="ARBA00022801"/>
    </source>
</evidence>
<evidence type="ECO:0000256" key="3">
    <source>
        <dbReference type="ARBA" id="ARBA00022763"/>
    </source>
</evidence>
<dbReference type="InterPro" id="IPR003265">
    <property type="entry name" value="HhH-GPD_domain"/>
</dbReference>
<dbReference type="InterPro" id="IPR052054">
    <property type="entry name" value="Oxidative_DNA_repair_enzyme"/>
</dbReference>
<accession>A0ABZ1BWL9</accession>
<dbReference type="Pfam" id="PF07934">
    <property type="entry name" value="OGG_N"/>
    <property type="match status" value="1"/>
</dbReference>
<evidence type="ECO:0000256" key="5">
    <source>
        <dbReference type="ARBA" id="ARBA00023204"/>
    </source>
</evidence>
<dbReference type="Gene3D" id="1.10.1670.10">
    <property type="entry name" value="Helix-hairpin-Helix base-excision DNA repair enzymes (C-terminal)"/>
    <property type="match status" value="1"/>
</dbReference>
<keyword evidence="6" id="KW-0456">Lyase</keyword>
<gene>
    <name evidence="11" type="ORF">U7230_13535</name>
</gene>
<evidence type="ECO:0000256" key="1">
    <source>
        <dbReference type="ARBA" id="ARBA00010679"/>
    </source>
</evidence>
<evidence type="ECO:0000259" key="10">
    <source>
        <dbReference type="SMART" id="SM00478"/>
    </source>
</evidence>
<dbReference type="Gene3D" id="1.10.340.30">
    <property type="entry name" value="Hypothetical protein, domain 2"/>
    <property type="match status" value="1"/>
</dbReference>
<evidence type="ECO:0000256" key="9">
    <source>
        <dbReference type="ARBA" id="ARBA00044632"/>
    </source>
</evidence>
<keyword evidence="5" id="KW-0234">DNA repair</keyword>
<comment type="catalytic activity">
    <reaction evidence="9">
        <text>2'-deoxyribonucleotide-(2'-deoxyribose 5'-phosphate)-2'-deoxyribonucleotide-DNA = a 3'-end 2'-deoxyribonucleotide-(2,3-dehydro-2,3-deoxyribose 5'-phosphate)-DNA + a 5'-end 5'-phospho-2'-deoxyribonucleoside-DNA + H(+)</text>
        <dbReference type="Rhea" id="RHEA:66592"/>
        <dbReference type="Rhea" id="RHEA-COMP:13180"/>
        <dbReference type="Rhea" id="RHEA-COMP:16897"/>
        <dbReference type="Rhea" id="RHEA-COMP:17067"/>
        <dbReference type="ChEBI" id="CHEBI:15378"/>
        <dbReference type="ChEBI" id="CHEBI:136412"/>
        <dbReference type="ChEBI" id="CHEBI:157695"/>
        <dbReference type="ChEBI" id="CHEBI:167181"/>
        <dbReference type="EC" id="4.2.99.18"/>
    </reaction>
</comment>
<evidence type="ECO:0000313" key="11">
    <source>
        <dbReference type="EMBL" id="WRP17091.1"/>
    </source>
</evidence>